<keyword evidence="10" id="KW-1185">Reference proteome</keyword>
<dbReference type="RefSeq" id="WP_097932109.1">
    <property type="nucleotide sequence ID" value="NZ_OCTN01000012.1"/>
</dbReference>
<keyword evidence="2 7" id="KW-0813">Transport</keyword>
<dbReference type="Proteomes" id="UP000220034">
    <property type="component" value="Unassembled WGS sequence"/>
</dbReference>
<name>A0A2C9CYK3_9RHOB</name>
<protein>
    <submittedName>
        <fullName evidence="9">Alpha-1,4-digalacturonate transport system permease protein</fullName>
    </submittedName>
</protein>
<evidence type="ECO:0000259" key="8">
    <source>
        <dbReference type="PROSITE" id="PS50928"/>
    </source>
</evidence>
<dbReference type="PANTHER" id="PTHR30193:SF37">
    <property type="entry name" value="INNER MEMBRANE ABC TRANSPORTER PERMEASE PROTEIN YCJO"/>
    <property type="match status" value="1"/>
</dbReference>
<evidence type="ECO:0000256" key="7">
    <source>
        <dbReference type="RuleBase" id="RU363032"/>
    </source>
</evidence>
<evidence type="ECO:0000256" key="5">
    <source>
        <dbReference type="ARBA" id="ARBA00022989"/>
    </source>
</evidence>
<proteinExistence type="inferred from homology"/>
<evidence type="ECO:0000256" key="3">
    <source>
        <dbReference type="ARBA" id="ARBA00022475"/>
    </source>
</evidence>
<evidence type="ECO:0000256" key="6">
    <source>
        <dbReference type="ARBA" id="ARBA00023136"/>
    </source>
</evidence>
<dbReference type="InterPro" id="IPR035906">
    <property type="entry name" value="MetI-like_sf"/>
</dbReference>
<keyword evidence="6 7" id="KW-0472">Membrane</keyword>
<evidence type="ECO:0000313" key="9">
    <source>
        <dbReference type="EMBL" id="SOH95539.1"/>
    </source>
</evidence>
<evidence type="ECO:0000256" key="1">
    <source>
        <dbReference type="ARBA" id="ARBA00004651"/>
    </source>
</evidence>
<feature type="transmembrane region" description="Helical" evidence="7">
    <location>
        <begin position="233"/>
        <end position="254"/>
    </location>
</feature>
<feature type="transmembrane region" description="Helical" evidence="7">
    <location>
        <begin position="292"/>
        <end position="315"/>
    </location>
</feature>
<dbReference type="AlphaFoldDB" id="A0A2C9CYK3"/>
<sequence>MLHVISPIMRVIEIPMLALQRVLGINKLAWVFLFPNLLLFGLFAFLPVILNVVYATTGGDNVLLADRPYVGPRNFGTLMDCSNYLDPNSCREDKFWRAVWNTSWFVTLQVGMMVCFSLLTAVILNGEIRARGFFRSVFFFPVLLSPVVVALIWKWILQREGVLNAFLDWTGIGGFNWLVDAQWAFGWSVFISVWAHMGFYTLILLAGLQAIPRDVYDAATMDRASPWRTFRRITLPLLAPTMLVVLVLALIKGVQTFDEIYAFTGGGPGTATTFIIQYIYEEGFAGAPRLFGLAAAASLLVALVLILLTLVQLWANRKNANG</sequence>
<dbReference type="GO" id="GO:0055085">
    <property type="term" value="P:transmembrane transport"/>
    <property type="evidence" value="ECO:0007669"/>
    <property type="project" value="InterPro"/>
</dbReference>
<keyword evidence="5 7" id="KW-1133">Transmembrane helix</keyword>
<comment type="similarity">
    <text evidence="7">Belongs to the binding-protein-dependent transport system permease family.</text>
</comment>
<feature type="transmembrane region" description="Helical" evidence="7">
    <location>
        <begin position="104"/>
        <end position="124"/>
    </location>
</feature>
<dbReference type="PROSITE" id="PS50928">
    <property type="entry name" value="ABC_TM1"/>
    <property type="match status" value="1"/>
</dbReference>
<gene>
    <name evidence="9" type="ORF">SAMN06273572_11232</name>
</gene>
<dbReference type="CDD" id="cd06261">
    <property type="entry name" value="TM_PBP2"/>
    <property type="match status" value="1"/>
</dbReference>
<keyword evidence="4 7" id="KW-0812">Transmembrane</keyword>
<dbReference type="InterPro" id="IPR051393">
    <property type="entry name" value="ABC_transporter_permease"/>
</dbReference>
<dbReference type="InterPro" id="IPR000515">
    <property type="entry name" value="MetI-like"/>
</dbReference>
<accession>A0A2C9CYK3</accession>
<dbReference type="Pfam" id="PF00528">
    <property type="entry name" value="BPD_transp_1"/>
    <property type="match status" value="1"/>
</dbReference>
<dbReference type="PANTHER" id="PTHR30193">
    <property type="entry name" value="ABC TRANSPORTER PERMEASE PROTEIN"/>
    <property type="match status" value="1"/>
</dbReference>
<comment type="subcellular location">
    <subcellularLocation>
        <location evidence="1 7">Cell membrane</location>
        <topology evidence="1 7">Multi-pass membrane protein</topology>
    </subcellularLocation>
</comment>
<feature type="transmembrane region" description="Helical" evidence="7">
    <location>
        <begin position="28"/>
        <end position="54"/>
    </location>
</feature>
<dbReference type="OrthoDB" id="9805108at2"/>
<organism evidence="9 10">
    <name type="scientific">Pontivivens marinum</name>
    <dbReference type="NCBI Taxonomy" id="1690039"/>
    <lineage>
        <taxon>Bacteria</taxon>
        <taxon>Pseudomonadati</taxon>
        <taxon>Pseudomonadota</taxon>
        <taxon>Alphaproteobacteria</taxon>
        <taxon>Rhodobacterales</taxon>
        <taxon>Paracoccaceae</taxon>
        <taxon>Pontivivens</taxon>
    </lineage>
</organism>
<keyword evidence="3" id="KW-1003">Cell membrane</keyword>
<dbReference type="GO" id="GO:0005886">
    <property type="term" value="C:plasma membrane"/>
    <property type="evidence" value="ECO:0007669"/>
    <property type="project" value="UniProtKB-SubCell"/>
</dbReference>
<feature type="domain" description="ABC transmembrane type-1" evidence="8">
    <location>
        <begin position="99"/>
        <end position="312"/>
    </location>
</feature>
<dbReference type="SUPFAM" id="SSF161098">
    <property type="entry name" value="MetI-like"/>
    <property type="match status" value="1"/>
</dbReference>
<dbReference type="EMBL" id="OCTN01000012">
    <property type="protein sequence ID" value="SOH95539.1"/>
    <property type="molecule type" value="Genomic_DNA"/>
</dbReference>
<feature type="transmembrane region" description="Helical" evidence="7">
    <location>
        <begin position="185"/>
        <end position="212"/>
    </location>
</feature>
<feature type="transmembrane region" description="Helical" evidence="7">
    <location>
        <begin position="136"/>
        <end position="156"/>
    </location>
</feature>
<evidence type="ECO:0000256" key="4">
    <source>
        <dbReference type="ARBA" id="ARBA00022692"/>
    </source>
</evidence>
<reference evidence="10" key="1">
    <citation type="submission" date="2017-09" db="EMBL/GenBank/DDBJ databases">
        <authorList>
            <person name="Varghese N."/>
            <person name="Submissions S."/>
        </authorList>
    </citation>
    <scope>NUCLEOTIDE SEQUENCE [LARGE SCALE GENOMIC DNA]</scope>
    <source>
        <strain evidence="10">C7</strain>
    </source>
</reference>
<evidence type="ECO:0000313" key="10">
    <source>
        <dbReference type="Proteomes" id="UP000220034"/>
    </source>
</evidence>
<evidence type="ECO:0000256" key="2">
    <source>
        <dbReference type="ARBA" id="ARBA00022448"/>
    </source>
</evidence>
<dbReference type="Gene3D" id="1.10.3720.10">
    <property type="entry name" value="MetI-like"/>
    <property type="match status" value="1"/>
</dbReference>